<dbReference type="STRING" id="655863.F0XHI1"/>
<dbReference type="RefSeq" id="XP_014172438.1">
    <property type="nucleotide sequence ID" value="XM_014316963.1"/>
</dbReference>
<dbReference type="InParanoid" id="F0XHI1"/>
<protein>
    <submittedName>
        <fullName evidence="2">Dpy-30 protein</fullName>
    </submittedName>
</protein>
<keyword evidence="3" id="KW-1185">Reference proteome</keyword>
<dbReference type="HOGENOM" id="CLU_160845_0_0_1"/>
<dbReference type="GeneID" id="25975923"/>
<sequence>MSGGIEDSVRSPKFITDTAGGRDASMADGLTDPTHSPAFQHATQNTASSPRPTRVGTPVRHAPGSAANGERNETGSRAASGHPEIAFTIPNEVPPNGAPVRQYINMKLTGPLLEGMKMIAKEQ</sequence>
<evidence type="ECO:0000313" key="2">
    <source>
        <dbReference type="EMBL" id="EFX02956.1"/>
    </source>
</evidence>
<dbReference type="eggNOG" id="KOG4109">
    <property type="taxonomic scope" value="Eukaryota"/>
</dbReference>
<name>F0XHI1_GROCL</name>
<dbReference type="Proteomes" id="UP000007796">
    <property type="component" value="Unassembled WGS sequence"/>
</dbReference>
<dbReference type="EMBL" id="GL629769">
    <property type="protein sequence ID" value="EFX02956.1"/>
    <property type="molecule type" value="Genomic_DNA"/>
</dbReference>
<gene>
    <name evidence="2" type="ORF">CMQ_2885</name>
</gene>
<dbReference type="AlphaFoldDB" id="F0XHI1"/>
<feature type="region of interest" description="Disordered" evidence="1">
    <location>
        <begin position="1"/>
        <end position="81"/>
    </location>
</feature>
<evidence type="ECO:0000256" key="1">
    <source>
        <dbReference type="SAM" id="MobiDB-lite"/>
    </source>
</evidence>
<accession>F0XHI1</accession>
<evidence type="ECO:0000313" key="3">
    <source>
        <dbReference type="Proteomes" id="UP000007796"/>
    </source>
</evidence>
<feature type="compositionally biased region" description="Polar residues" evidence="1">
    <location>
        <begin position="41"/>
        <end position="51"/>
    </location>
</feature>
<organism evidence="3">
    <name type="scientific">Grosmannia clavigera (strain kw1407 / UAMH 11150)</name>
    <name type="common">Blue stain fungus</name>
    <name type="synonym">Graphiocladiella clavigera</name>
    <dbReference type="NCBI Taxonomy" id="655863"/>
    <lineage>
        <taxon>Eukaryota</taxon>
        <taxon>Fungi</taxon>
        <taxon>Dikarya</taxon>
        <taxon>Ascomycota</taxon>
        <taxon>Pezizomycotina</taxon>
        <taxon>Sordariomycetes</taxon>
        <taxon>Sordariomycetidae</taxon>
        <taxon>Ophiostomatales</taxon>
        <taxon>Ophiostomataceae</taxon>
        <taxon>Leptographium</taxon>
    </lineage>
</organism>
<proteinExistence type="predicted"/>
<dbReference type="OrthoDB" id="417678at2759"/>
<reference evidence="2 3" key="1">
    <citation type="journal article" date="2011" name="Proc. Natl. Acad. Sci. U.S.A.">
        <title>Genome and transcriptome analyses of the mountain pine beetle-fungal symbiont Grosmannia clavigera, a lodgepole pine pathogen.</title>
        <authorList>
            <person name="DiGuistini S."/>
            <person name="Wang Y."/>
            <person name="Liao N.Y."/>
            <person name="Taylor G."/>
            <person name="Tanguay P."/>
            <person name="Feau N."/>
            <person name="Henrissat B."/>
            <person name="Chan S.K."/>
            <person name="Hesse-Orce U."/>
            <person name="Alamouti S.M."/>
            <person name="Tsui C.K.M."/>
            <person name="Docking R.T."/>
            <person name="Levasseur A."/>
            <person name="Haridas S."/>
            <person name="Robertson G."/>
            <person name="Birol I."/>
            <person name="Holt R.A."/>
            <person name="Marra M.A."/>
            <person name="Hamelin R.C."/>
            <person name="Hirst M."/>
            <person name="Jones S.J.M."/>
            <person name="Bohlmann J."/>
            <person name="Breuil C."/>
        </authorList>
    </citation>
    <scope>NUCLEOTIDE SEQUENCE [LARGE SCALE GENOMIC DNA]</scope>
    <source>
        <strain evidence="3">kw1407 / UAMH 11150</strain>
    </source>
</reference>